<evidence type="ECO:0000313" key="1">
    <source>
        <dbReference type="EMBL" id="GBC00157.1"/>
    </source>
</evidence>
<reference evidence="1 2" key="1">
    <citation type="submission" date="2017-11" db="EMBL/GenBank/DDBJ databases">
        <title>The genome of Rhizophagus clarus HR1 reveals common genetic basis of auxotrophy among arbuscular mycorrhizal fungi.</title>
        <authorList>
            <person name="Kobayashi Y."/>
        </authorList>
    </citation>
    <scope>NUCLEOTIDE SEQUENCE [LARGE SCALE GENOMIC DNA]</scope>
    <source>
        <strain evidence="1 2">HR1</strain>
    </source>
</reference>
<proteinExistence type="predicted"/>
<dbReference type="AlphaFoldDB" id="A0A2Z6S783"/>
<dbReference type="Proteomes" id="UP000247702">
    <property type="component" value="Unassembled WGS sequence"/>
</dbReference>
<sequence length="76" mass="9232">MDLSILKVWNSNLKWTEVQIKPELYSKINERHFEDLEPLLRQTSYLKAHDFPDANKRWRRIKVGGSRLFRCLLIEF</sequence>
<comment type="caution">
    <text evidence="1">The sequence shown here is derived from an EMBL/GenBank/DDBJ whole genome shotgun (WGS) entry which is preliminary data.</text>
</comment>
<gene>
    <name evidence="1" type="ORF">RclHR1_03770004</name>
</gene>
<keyword evidence="2" id="KW-1185">Reference proteome</keyword>
<evidence type="ECO:0000313" key="2">
    <source>
        <dbReference type="Proteomes" id="UP000247702"/>
    </source>
</evidence>
<dbReference type="EMBL" id="BEXD01003079">
    <property type="protein sequence ID" value="GBC00157.1"/>
    <property type="molecule type" value="Genomic_DNA"/>
</dbReference>
<name>A0A2Z6S783_9GLOM</name>
<protein>
    <submittedName>
        <fullName evidence="1">Uncharacterized protein</fullName>
    </submittedName>
</protein>
<organism evidence="1 2">
    <name type="scientific">Rhizophagus clarus</name>
    <dbReference type="NCBI Taxonomy" id="94130"/>
    <lineage>
        <taxon>Eukaryota</taxon>
        <taxon>Fungi</taxon>
        <taxon>Fungi incertae sedis</taxon>
        <taxon>Mucoromycota</taxon>
        <taxon>Glomeromycotina</taxon>
        <taxon>Glomeromycetes</taxon>
        <taxon>Glomerales</taxon>
        <taxon>Glomeraceae</taxon>
        <taxon>Rhizophagus</taxon>
    </lineage>
</organism>
<accession>A0A2Z6S783</accession>